<protein>
    <submittedName>
        <fullName evidence="1">Esterase/lipase family protein</fullName>
    </submittedName>
</protein>
<dbReference type="Proteomes" id="UP001596549">
    <property type="component" value="Unassembled WGS sequence"/>
</dbReference>
<dbReference type="EMBL" id="JBHTCP010000009">
    <property type="protein sequence ID" value="MFC7370986.1"/>
    <property type="molecule type" value="Genomic_DNA"/>
</dbReference>
<sequence length="291" mass="30762">MKNVWMAVVAMIGLFSMMGIGSKAEPASAAGLLSGGFLAEEGTPPPGANDPRCRPTPDHPYPVVLVPGTFETMERNWINLAPLLKEKGYCVFALNYGYSNGIPASGPVADSAVELKGFIDNVLALTGAEKVSIVGHSQGGMMPRQYMKFLGGGNKVEDLIGLVPSNHGTDGVAGLSKLTSTGADVTSCAACQDQATGSEFLTKLNSGDETPGSASFTIVTTRNDEIVVPYHSAFLEGPAKETANITIQDYFPYDQIEHQNIAQDPLAFKFVFDALEHDGPADGRRASGLFE</sequence>
<dbReference type="Pfam" id="PF01674">
    <property type="entry name" value="Lipase_2"/>
    <property type="match status" value="1"/>
</dbReference>
<dbReference type="PANTHER" id="PTHR32015:SF1">
    <property type="entry name" value="LIPASE"/>
    <property type="match status" value="1"/>
</dbReference>
<proteinExistence type="predicted"/>
<dbReference type="InterPro" id="IPR002918">
    <property type="entry name" value="Lipase_EstA/Esterase_EstB"/>
</dbReference>
<comment type="caution">
    <text evidence="1">The sequence shown here is derived from an EMBL/GenBank/DDBJ whole genome shotgun (WGS) entry which is preliminary data.</text>
</comment>
<dbReference type="PANTHER" id="PTHR32015">
    <property type="entry name" value="FASTING INDUCED LIPASE"/>
    <property type="match status" value="1"/>
</dbReference>
<dbReference type="Gene3D" id="3.40.50.1820">
    <property type="entry name" value="alpha/beta hydrolase"/>
    <property type="match status" value="1"/>
</dbReference>
<evidence type="ECO:0000313" key="2">
    <source>
        <dbReference type="Proteomes" id="UP001596549"/>
    </source>
</evidence>
<dbReference type="InterPro" id="IPR029058">
    <property type="entry name" value="AB_hydrolase_fold"/>
</dbReference>
<name>A0ABW2NKN8_9BACL</name>
<gene>
    <name evidence="1" type="ORF">ACFQPF_04795</name>
</gene>
<dbReference type="SUPFAM" id="SSF53474">
    <property type="entry name" value="alpha/beta-Hydrolases"/>
    <property type="match status" value="1"/>
</dbReference>
<organism evidence="1 2">
    <name type="scientific">Fictibacillus iocasae</name>
    <dbReference type="NCBI Taxonomy" id="2715437"/>
    <lineage>
        <taxon>Bacteria</taxon>
        <taxon>Bacillati</taxon>
        <taxon>Bacillota</taxon>
        <taxon>Bacilli</taxon>
        <taxon>Bacillales</taxon>
        <taxon>Fictibacillaceae</taxon>
        <taxon>Fictibacillus</taxon>
    </lineage>
</organism>
<accession>A0ABW2NKN8</accession>
<evidence type="ECO:0000313" key="1">
    <source>
        <dbReference type="EMBL" id="MFC7370986.1"/>
    </source>
</evidence>
<reference evidence="2" key="1">
    <citation type="journal article" date="2019" name="Int. J. Syst. Evol. Microbiol.">
        <title>The Global Catalogue of Microorganisms (GCM) 10K type strain sequencing project: providing services to taxonomists for standard genome sequencing and annotation.</title>
        <authorList>
            <consortium name="The Broad Institute Genomics Platform"/>
            <consortium name="The Broad Institute Genome Sequencing Center for Infectious Disease"/>
            <person name="Wu L."/>
            <person name="Ma J."/>
        </authorList>
    </citation>
    <scope>NUCLEOTIDE SEQUENCE [LARGE SCALE GENOMIC DNA]</scope>
    <source>
        <strain evidence="2">NBRC 106396</strain>
    </source>
</reference>
<dbReference type="RefSeq" id="WP_379747100.1">
    <property type="nucleotide sequence ID" value="NZ_JBHTCP010000009.1"/>
</dbReference>
<keyword evidence="2" id="KW-1185">Reference proteome</keyword>